<dbReference type="GeneID" id="93165766"/>
<evidence type="ECO:0000313" key="3">
    <source>
        <dbReference type="Proteomes" id="UP000037392"/>
    </source>
</evidence>
<dbReference type="OrthoDB" id="8727830at2"/>
<dbReference type="AlphaFoldDB" id="A0A0J9CDH1"/>
<keyword evidence="1" id="KW-0378">Hydrolase</keyword>
<dbReference type="PANTHER" id="PTHR37842">
    <property type="match status" value="1"/>
</dbReference>
<sequence length="696" mass="81112">MEGFLLNRNVVIDKGSWDSEPVERAVRRFYRDLEMTTARVTEEQQKGVIRLIRSRESGQAGSKPVREQFRLKVTGQCKMEIEASGDLGIIYALCHLSRSYLGIEPFWYWNDQEFKPKESVTVPVSVYESSPRPVTFRGWFINDEVLISHWDGGRNLDYPWEMAFEALLRCGGNMVIPGTDLNSKRYAELASDMGLWITQHHAEPLGAEMFLRAYPDKNPSFKEYPQLFRGLWEDSVKLLRHKKVIWNLGFRGQGDTPFWEQDPLYDTPQKRGELISSIMMEQYGLVRTYVEEPVYCVNLYGEITELYQQGYIRLPGDVIMIWADNGYGKMVSRRQWNHNPRVASLPGTHLKDKEHGVYYHVSFYDLQAANVLTMIPNSMEFVGKELSQAFEHGVKDFWVINCSNIKPHVYPLDYISSLWNGERKGTVDHLEEYIRKYYRGREGAAANPSALLPDPVITGMKQCFQDYFKVMVPYGKEEDEHAGEQFYNYITRVFIHHWMKGSAAGPCKELEWCAPMDTFAAQIRWFGQVCRSRSDAVFELLERCANLSDDGGRLWEDSLLLQVKLHAFCIQGVLLFVSAYEAWLDHEYMITFYRLGQSADWFQKADEAMRACGHGKWKGFYDNDCQTDIKETAYLIRLLMGYVRNMDDGPYFYHWQRKVIYSERDSRILLLLNEENHLTDDEMYQAMKKKQDGLNS</sequence>
<evidence type="ECO:0008006" key="4">
    <source>
        <dbReference type="Google" id="ProtNLM"/>
    </source>
</evidence>
<dbReference type="EMBL" id="ADLK01000009">
    <property type="protein sequence ID" value="KMW22491.1"/>
    <property type="molecule type" value="Genomic_DNA"/>
</dbReference>
<accession>A0A0J9CDH1</accession>
<dbReference type="PANTHER" id="PTHR37842:SF2">
    <property type="entry name" value="GYLCOSYL HYDROLASE 115 C-TERMINAL DOMAIN-CONTAINING PROTEIN"/>
    <property type="match status" value="1"/>
</dbReference>
<dbReference type="RefSeq" id="WP_048929482.1">
    <property type="nucleotide sequence ID" value="NZ_KQ235876.1"/>
</dbReference>
<proteinExistence type="predicted"/>
<evidence type="ECO:0000256" key="1">
    <source>
        <dbReference type="ARBA" id="ARBA00022801"/>
    </source>
</evidence>
<dbReference type="GO" id="GO:0005975">
    <property type="term" value="P:carbohydrate metabolic process"/>
    <property type="evidence" value="ECO:0007669"/>
    <property type="project" value="UniProtKB-ARBA"/>
</dbReference>
<dbReference type="Proteomes" id="UP000037392">
    <property type="component" value="Unassembled WGS sequence"/>
</dbReference>
<dbReference type="InterPro" id="IPR031924">
    <property type="entry name" value="GH115"/>
</dbReference>
<gene>
    <name evidence="2" type="ORF">HMPREF9470_01370</name>
</gene>
<comment type="caution">
    <text evidence="2">The sequence shown here is derived from an EMBL/GenBank/DDBJ whole genome shotgun (WGS) entry which is preliminary data.</text>
</comment>
<dbReference type="Gene3D" id="3.20.20.520">
    <property type="entry name" value="Glycosyl hydrolase family 115"/>
    <property type="match status" value="1"/>
</dbReference>
<evidence type="ECO:0000313" key="2">
    <source>
        <dbReference type="EMBL" id="KMW22491.1"/>
    </source>
</evidence>
<dbReference type="Gene3D" id="3.30.379.10">
    <property type="entry name" value="Chitobiase/beta-hexosaminidase domain 2-like"/>
    <property type="match status" value="1"/>
</dbReference>
<dbReference type="PATRIC" id="fig|742734.4.peg.1468"/>
<dbReference type="GO" id="GO:0016787">
    <property type="term" value="F:hydrolase activity"/>
    <property type="evidence" value="ECO:0007669"/>
    <property type="project" value="UniProtKB-KW"/>
</dbReference>
<protein>
    <recommendedName>
        <fullName evidence="4">Beta-hexosaminidase bacterial type N-terminal domain-containing protein</fullName>
    </recommendedName>
</protein>
<reference evidence="2 3" key="1">
    <citation type="submission" date="2011-04" db="EMBL/GenBank/DDBJ databases">
        <title>The Genome Sequence of Clostridium citroniae WAL-19142.</title>
        <authorList>
            <consortium name="The Broad Institute Genome Sequencing Platform"/>
            <person name="Earl A."/>
            <person name="Ward D."/>
            <person name="Feldgarden M."/>
            <person name="Gevers D."/>
            <person name="Warren Y.A."/>
            <person name="Tyrrell K.L."/>
            <person name="Citron D.M."/>
            <person name="Goldstein E.J."/>
            <person name="Daigneault M."/>
            <person name="Allen-Vercoe E."/>
            <person name="Young S.K."/>
            <person name="Zeng Q."/>
            <person name="Gargeya S."/>
            <person name="Fitzgerald M."/>
            <person name="Haas B."/>
            <person name="Abouelleil A."/>
            <person name="Alvarado L."/>
            <person name="Arachchi H.M."/>
            <person name="Berlin A."/>
            <person name="Brown A."/>
            <person name="Chapman S.B."/>
            <person name="Chen Z."/>
            <person name="Dunbar C."/>
            <person name="Freedman E."/>
            <person name="Gearin G."/>
            <person name="Gellesch M."/>
            <person name="Goldberg J."/>
            <person name="Griggs A."/>
            <person name="Gujja S."/>
            <person name="Heilman E.R."/>
            <person name="Heiman D."/>
            <person name="Howarth C."/>
            <person name="Larson L."/>
            <person name="Lui A."/>
            <person name="MacDonald P.J."/>
            <person name="Mehta T."/>
            <person name="Montmayeur A."/>
            <person name="Murphy C."/>
            <person name="Neiman D."/>
            <person name="Pearson M."/>
            <person name="Priest M."/>
            <person name="Roberts A."/>
            <person name="Saif S."/>
            <person name="Shea T."/>
            <person name="Shenoy N."/>
            <person name="Sisk P."/>
            <person name="Stolte C."/>
            <person name="Sykes S."/>
            <person name="White J."/>
            <person name="Yandava C."/>
            <person name="Wortman J."/>
            <person name="Nusbaum C."/>
            <person name="Birren B."/>
        </authorList>
    </citation>
    <scope>NUCLEOTIDE SEQUENCE [LARGE SCALE GENOMIC DNA]</scope>
    <source>
        <strain evidence="2 3">WAL-19142</strain>
    </source>
</reference>
<name>A0A0J9CDH1_9FIRM</name>
<dbReference type="InterPro" id="IPR029018">
    <property type="entry name" value="Hex-like_dom2"/>
</dbReference>
<dbReference type="InterPro" id="IPR042301">
    <property type="entry name" value="GH115_sf"/>
</dbReference>
<dbReference type="Pfam" id="PF15979">
    <property type="entry name" value="Glyco_hydro_115"/>
    <property type="match status" value="1"/>
</dbReference>
<organism evidence="2 3">
    <name type="scientific">[Clostridium] citroniae WAL-19142</name>
    <dbReference type="NCBI Taxonomy" id="742734"/>
    <lineage>
        <taxon>Bacteria</taxon>
        <taxon>Bacillati</taxon>
        <taxon>Bacillota</taxon>
        <taxon>Clostridia</taxon>
        <taxon>Lachnospirales</taxon>
        <taxon>Lachnospiraceae</taxon>
        <taxon>Enterocloster</taxon>
    </lineage>
</organism>